<evidence type="ECO:0000313" key="2">
    <source>
        <dbReference type="EMBL" id="KAJ8484386.1"/>
    </source>
</evidence>
<dbReference type="AlphaFoldDB" id="A0AAV8PH93"/>
<gene>
    <name evidence="2" type="ORF">OPV22_016871</name>
</gene>
<proteinExistence type="predicted"/>
<evidence type="ECO:0000256" key="1">
    <source>
        <dbReference type="SAM" id="MobiDB-lite"/>
    </source>
</evidence>
<evidence type="ECO:0000313" key="3">
    <source>
        <dbReference type="Proteomes" id="UP001222027"/>
    </source>
</evidence>
<feature type="region of interest" description="Disordered" evidence="1">
    <location>
        <begin position="138"/>
        <end position="175"/>
    </location>
</feature>
<keyword evidence="3" id="KW-1185">Reference proteome</keyword>
<dbReference type="EMBL" id="JAQQAF010000005">
    <property type="protein sequence ID" value="KAJ8484386.1"/>
    <property type="molecule type" value="Genomic_DNA"/>
</dbReference>
<sequence length="188" mass="20977">MQALVTRRRPSLPLPPPFSPFFRPFLGHLNCSSSSHSPPWYSPPPQTPQADPLLLTISHAVLDAATTSLDASLKPLLPSLNPSLFVSLLTLNPLSLPPSSLLDLFHWLSARPNFRHTPVSYLAMAAFLLRHRLLSAALPPPPPSRRPPRPPLGSRPLLRCPAGRHPRPAPVLPRRRPCRRVRPRWPRL</sequence>
<name>A0AAV8PH93_ENSVE</name>
<organism evidence="2 3">
    <name type="scientific">Ensete ventricosum</name>
    <name type="common">Abyssinian banana</name>
    <name type="synonym">Musa ensete</name>
    <dbReference type="NCBI Taxonomy" id="4639"/>
    <lineage>
        <taxon>Eukaryota</taxon>
        <taxon>Viridiplantae</taxon>
        <taxon>Streptophyta</taxon>
        <taxon>Embryophyta</taxon>
        <taxon>Tracheophyta</taxon>
        <taxon>Spermatophyta</taxon>
        <taxon>Magnoliopsida</taxon>
        <taxon>Liliopsida</taxon>
        <taxon>Zingiberales</taxon>
        <taxon>Musaceae</taxon>
        <taxon>Ensete</taxon>
    </lineage>
</organism>
<feature type="compositionally biased region" description="Basic residues" evidence="1">
    <location>
        <begin position="162"/>
        <end position="175"/>
    </location>
</feature>
<comment type="caution">
    <text evidence="2">The sequence shown here is derived from an EMBL/GenBank/DDBJ whole genome shotgun (WGS) entry which is preliminary data.</text>
</comment>
<reference evidence="2 3" key="1">
    <citation type="submission" date="2022-12" db="EMBL/GenBank/DDBJ databases">
        <title>Chromosome-scale assembly of the Ensete ventricosum genome.</title>
        <authorList>
            <person name="Dussert Y."/>
            <person name="Stocks J."/>
            <person name="Wendawek A."/>
            <person name="Woldeyes F."/>
            <person name="Nichols R.A."/>
            <person name="Borrell J.S."/>
        </authorList>
    </citation>
    <scope>NUCLEOTIDE SEQUENCE [LARGE SCALE GENOMIC DNA]</scope>
    <source>
        <strain evidence="3">cv. Maze</strain>
        <tissue evidence="2">Seeds</tissue>
    </source>
</reference>
<protein>
    <recommendedName>
        <fullName evidence="4">Cyclin N-terminal domain-containing protein</fullName>
    </recommendedName>
</protein>
<evidence type="ECO:0008006" key="4">
    <source>
        <dbReference type="Google" id="ProtNLM"/>
    </source>
</evidence>
<dbReference type="Proteomes" id="UP001222027">
    <property type="component" value="Unassembled WGS sequence"/>
</dbReference>
<accession>A0AAV8PH93</accession>
<feature type="compositionally biased region" description="Pro residues" evidence="1">
    <location>
        <begin position="138"/>
        <end position="153"/>
    </location>
</feature>